<evidence type="ECO:0000313" key="1">
    <source>
        <dbReference type="EMBL" id="SBP34681.1"/>
    </source>
</evidence>
<proteinExistence type="predicted"/>
<accession>A0A1A7YX06</accession>
<dbReference type="AlphaFoldDB" id="A0A1A7YX06"/>
<reference evidence="1" key="1">
    <citation type="submission" date="2016-05" db="EMBL/GenBank/DDBJ databases">
        <authorList>
            <person name="Lavstsen T."/>
            <person name="Jespersen J.S."/>
        </authorList>
    </citation>
    <scope>NUCLEOTIDE SEQUENCE</scope>
    <source>
        <tissue evidence="1">Brain</tissue>
    </source>
</reference>
<dbReference type="EMBL" id="HADX01012449">
    <property type="protein sequence ID" value="SBP34681.1"/>
    <property type="molecule type" value="Transcribed_RNA"/>
</dbReference>
<protein>
    <submittedName>
        <fullName evidence="1">Gypsy retrotransposon integrase 1</fullName>
    </submittedName>
</protein>
<organism evidence="1">
    <name type="scientific">Iconisemion striatum</name>
    <dbReference type="NCBI Taxonomy" id="60296"/>
    <lineage>
        <taxon>Eukaryota</taxon>
        <taxon>Metazoa</taxon>
        <taxon>Chordata</taxon>
        <taxon>Craniata</taxon>
        <taxon>Vertebrata</taxon>
        <taxon>Euteleostomi</taxon>
        <taxon>Actinopterygii</taxon>
        <taxon>Neopterygii</taxon>
        <taxon>Teleostei</taxon>
        <taxon>Neoteleostei</taxon>
        <taxon>Acanthomorphata</taxon>
        <taxon>Ovalentaria</taxon>
        <taxon>Atherinomorphae</taxon>
        <taxon>Cyprinodontiformes</taxon>
        <taxon>Nothobranchiidae</taxon>
        <taxon>Iconisemion</taxon>
    </lineage>
</organism>
<reference evidence="1" key="2">
    <citation type="submission" date="2016-06" db="EMBL/GenBank/DDBJ databases">
        <title>The genome of a short-lived fish provides insights into sex chromosome evolution and the genetic control of aging.</title>
        <authorList>
            <person name="Reichwald K."/>
            <person name="Felder M."/>
            <person name="Petzold A."/>
            <person name="Koch P."/>
            <person name="Groth M."/>
            <person name="Platzer M."/>
        </authorList>
    </citation>
    <scope>NUCLEOTIDE SEQUENCE</scope>
    <source>
        <tissue evidence="1">Brain</tissue>
    </source>
</reference>
<name>A0A1A7YX06_9TELE</name>
<sequence>MQILKKVGPGTYLLEDGRRWHASRLTLSNTPKMSSAPGHLTMDMFPEDRVLQPNIAADVYRAPARVRRPPRWLDY</sequence>
<feature type="non-terminal residue" evidence="1">
    <location>
        <position position="75"/>
    </location>
</feature>
<gene>
    <name evidence="1" type="primary">GIN1</name>
</gene>